<reference evidence="4" key="1">
    <citation type="submission" date="2022-10" db="EMBL/GenBank/DDBJ databases">
        <authorList>
            <person name="Chen Y."/>
            <person name="Dougan E. K."/>
            <person name="Chan C."/>
            <person name="Rhodes N."/>
            <person name="Thang M."/>
        </authorList>
    </citation>
    <scope>NUCLEOTIDE SEQUENCE</scope>
</reference>
<dbReference type="GO" id="GO:0005576">
    <property type="term" value="C:extracellular region"/>
    <property type="evidence" value="ECO:0007669"/>
    <property type="project" value="InterPro"/>
</dbReference>
<dbReference type="InterPro" id="IPR000177">
    <property type="entry name" value="Apple"/>
</dbReference>
<evidence type="ECO:0000313" key="6">
    <source>
        <dbReference type="Proteomes" id="UP001152797"/>
    </source>
</evidence>
<keyword evidence="1" id="KW-0677">Repeat</keyword>
<gene>
    <name evidence="4" type="ORF">C1SCF055_LOCUS26098</name>
</gene>
<evidence type="ECO:0000313" key="5">
    <source>
        <dbReference type="EMBL" id="CAL4787253.1"/>
    </source>
</evidence>
<dbReference type="Gene3D" id="3.50.4.10">
    <property type="entry name" value="Hepatocyte Growth Factor"/>
    <property type="match status" value="2"/>
</dbReference>
<protein>
    <submittedName>
        <fullName evidence="5">F-box domain-containing protein</fullName>
    </submittedName>
</protein>
<dbReference type="EMBL" id="CAMXCT010002702">
    <property type="protein sequence ID" value="CAI3999941.1"/>
    <property type="molecule type" value="Genomic_DNA"/>
</dbReference>
<sequence>MLSPALALAVAISPAQSRDVKLLPYLLGTAPRSPKWLARHNREDRKKFRQATCSFGVLGLLSNLGRLTFILRNIVNSCPQSVEDSASYQPGEEATLPVKVCLLSVSALFGGLAQAARSLTVLVSTCARTATVEEGCAASIETVLVPATLFINGGIAISAACDKGAVDLPKDIQPNRRLLDPRDLPVKRQWDIAQCTMDAIDAARSVAALGLTLDLLSRSCPVNRVTRFTEQITTAACTVDVSVLLTSFTRLVFYLALAVNHCSPEPERDAICLVGVSAIAAGMSTTSAGGAGVYATCEMGKKRQRRERLVKAGILKASDAGVAGPSVIASSPFQLVRRLVKPRRLEKAWDWHELEELWLKMGYNISDPADWLPDEGNDQLRSAVEAAQLLRSNWTPHLTPMPASGPREVACSIESADPLRLRSGVAGESVSVEDNATACQARCFRIPSCAEFAYWGPGGQCHILGFLEMPVQEQLPSTAGWVSGPPSCDAASPELESPHPRALRQLMAKRYDACYVSHTAFQPLLEDVEPRILASVLDCQRWCEQQPGCGFFSYFALSGLCHLSPADAQRLHPVLNFVAGPKSCEEPEFVAETSAETGGMHVGLPRALGQGTLAVAVSILSVLAMKSCKAQSIIFGSKFNSIKATVEPDDAVPLANAGA</sequence>
<dbReference type="InterPro" id="IPR003609">
    <property type="entry name" value="Pan_app"/>
</dbReference>
<dbReference type="SUPFAM" id="SSF57414">
    <property type="entry name" value="Hairpin loop containing domain-like"/>
    <property type="match status" value="1"/>
</dbReference>
<reference evidence="5 6" key="2">
    <citation type="submission" date="2024-05" db="EMBL/GenBank/DDBJ databases">
        <authorList>
            <person name="Chen Y."/>
            <person name="Shah S."/>
            <person name="Dougan E. K."/>
            <person name="Thang M."/>
            <person name="Chan C."/>
        </authorList>
    </citation>
    <scope>NUCLEOTIDE SEQUENCE [LARGE SCALE GENOMIC DNA]</scope>
</reference>
<dbReference type="EMBL" id="CAMXCT020002702">
    <property type="protein sequence ID" value="CAL1153316.1"/>
    <property type="molecule type" value="Genomic_DNA"/>
</dbReference>
<evidence type="ECO:0000256" key="1">
    <source>
        <dbReference type="ARBA" id="ARBA00022737"/>
    </source>
</evidence>
<name>A0A9P1D115_9DINO</name>
<dbReference type="AlphaFoldDB" id="A0A9P1D115"/>
<comment type="caution">
    <text evidence="4">The sequence shown here is derived from an EMBL/GenBank/DDBJ whole genome shotgun (WGS) entry which is preliminary data.</text>
</comment>
<organism evidence="4">
    <name type="scientific">Cladocopium goreaui</name>
    <dbReference type="NCBI Taxonomy" id="2562237"/>
    <lineage>
        <taxon>Eukaryota</taxon>
        <taxon>Sar</taxon>
        <taxon>Alveolata</taxon>
        <taxon>Dinophyceae</taxon>
        <taxon>Suessiales</taxon>
        <taxon>Symbiodiniaceae</taxon>
        <taxon>Cladocopium</taxon>
    </lineage>
</organism>
<dbReference type="OrthoDB" id="438788at2759"/>
<feature type="domain" description="Apple" evidence="3">
    <location>
        <begin position="514"/>
        <end position="584"/>
    </location>
</feature>
<dbReference type="Pfam" id="PF00024">
    <property type="entry name" value="PAN_1"/>
    <property type="match status" value="1"/>
</dbReference>
<dbReference type="EMBL" id="CAMXCT030002702">
    <property type="protein sequence ID" value="CAL4787253.1"/>
    <property type="molecule type" value="Genomic_DNA"/>
</dbReference>
<dbReference type="GO" id="GO:0006508">
    <property type="term" value="P:proteolysis"/>
    <property type="evidence" value="ECO:0007669"/>
    <property type="project" value="InterPro"/>
</dbReference>
<keyword evidence="6" id="KW-1185">Reference proteome</keyword>
<keyword evidence="2" id="KW-1015">Disulfide bond</keyword>
<feature type="domain" description="Apple" evidence="3">
    <location>
        <begin position="411"/>
        <end position="488"/>
    </location>
</feature>
<dbReference type="Proteomes" id="UP001152797">
    <property type="component" value="Unassembled WGS sequence"/>
</dbReference>
<evidence type="ECO:0000259" key="3">
    <source>
        <dbReference type="SMART" id="SM00223"/>
    </source>
</evidence>
<accession>A0A9P1D115</accession>
<proteinExistence type="predicted"/>
<dbReference type="SMART" id="SM00223">
    <property type="entry name" value="APPLE"/>
    <property type="match status" value="2"/>
</dbReference>
<evidence type="ECO:0000313" key="4">
    <source>
        <dbReference type="EMBL" id="CAI3999941.1"/>
    </source>
</evidence>
<evidence type="ECO:0000256" key="2">
    <source>
        <dbReference type="ARBA" id="ARBA00023157"/>
    </source>
</evidence>